<comment type="subcellular location">
    <subcellularLocation>
        <location evidence="1">Nucleus</location>
    </subcellularLocation>
</comment>
<organism evidence="11 12">
    <name type="scientific">Chloebia gouldiae</name>
    <name type="common">Gouldian finch</name>
    <name type="synonym">Erythrura gouldiae</name>
    <dbReference type="NCBI Taxonomy" id="44316"/>
    <lineage>
        <taxon>Eukaryota</taxon>
        <taxon>Metazoa</taxon>
        <taxon>Chordata</taxon>
        <taxon>Craniata</taxon>
        <taxon>Vertebrata</taxon>
        <taxon>Euteleostomi</taxon>
        <taxon>Archelosauria</taxon>
        <taxon>Archosauria</taxon>
        <taxon>Dinosauria</taxon>
        <taxon>Saurischia</taxon>
        <taxon>Theropoda</taxon>
        <taxon>Coelurosauria</taxon>
        <taxon>Aves</taxon>
        <taxon>Neognathae</taxon>
        <taxon>Neoaves</taxon>
        <taxon>Telluraves</taxon>
        <taxon>Australaves</taxon>
        <taxon>Passeriformes</taxon>
        <taxon>Passeroidea</taxon>
        <taxon>Passeridae</taxon>
        <taxon>Chloebia</taxon>
    </lineage>
</organism>
<dbReference type="OrthoDB" id="9389372at2759"/>
<dbReference type="AlphaFoldDB" id="A0A3L8RA03"/>
<evidence type="ECO:0000256" key="6">
    <source>
        <dbReference type="ARBA" id="ARBA00023163"/>
    </source>
</evidence>
<dbReference type="InterPro" id="IPR013558">
    <property type="entry name" value="CTNNB1-bd_N"/>
</dbReference>
<comment type="caution">
    <text evidence="11">The sequence shown here is derived from an EMBL/GenBank/DDBJ whole genome shotgun (WGS) entry which is preliminary data.</text>
</comment>
<dbReference type="GO" id="GO:0000981">
    <property type="term" value="F:DNA-binding transcription factor activity, RNA polymerase II-specific"/>
    <property type="evidence" value="ECO:0007669"/>
    <property type="project" value="TreeGrafter"/>
</dbReference>
<evidence type="ECO:0000256" key="1">
    <source>
        <dbReference type="ARBA" id="ARBA00004123"/>
    </source>
</evidence>
<name>A0A3L8RA03_CHLGU</name>
<evidence type="ECO:0000256" key="5">
    <source>
        <dbReference type="ARBA" id="ARBA00023159"/>
    </source>
</evidence>
<evidence type="ECO:0000313" key="10">
    <source>
        <dbReference type="EMBL" id="RLV76514.1"/>
    </source>
</evidence>
<proteinExistence type="predicted"/>
<keyword evidence="3" id="KW-0805">Transcription regulation</keyword>
<evidence type="ECO:0000313" key="12">
    <source>
        <dbReference type="Proteomes" id="UP000276834"/>
    </source>
</evidence>
<keyword evidence="2" id="KW-0678">Repressor</keyword>
<dbReference type="EMBL" id="QUSF01000579">
    <property type="protein sequence ID" value="RLV76514.1"/>
    <property type="molecule type" value="Genomic_DNA"/>
</dbReference>
<dbReference type="GO" id="GO:0000978">
    <property type="term" value="F:RNA polymerase II cis-regulatory region sequence-specific DNA binding"/>
    <property type="evidence" value="ECO:0007669"/>
    <property type="project" value="TreeGrafter"/>
</dbReference>
<evidence type="ECO:0000256" key="2">
    <source>
        <dbReference type="ARBA" id="ARBA00022491"/>
    </source>
</evidence>
<dbReference type="Gene3D" id="4.10.900.10">
    <property type="entry name" value="TCF3-CBD (Catenin binding domain)"/>
    <property type="match status" value="1"/>
</dbReference>
<reference evidence="11 12" key="1">
    <citation type="journal article" date="2018" name="Proc. R. Soc. B">
        <title>A non-coding region near Follistatin controls head colour polymorphism in the Gouldian finch.</title>
        <authorList>
            <person name="Toomey M.B."/>
            <person name="Marques C.I."/>
            <person name="Andrade P."/>
            <person name="Araujo P.M."/>
            <person name="Sabatino S."/>
            <person name="Gazda M.A."/>
            <person name="Afonso S."/>
            <person name="Lopes R.J."/>
            <person name="Corbo J.C."/>
            <person name="Carneiro M."/>
        </authorList>
    </citation>
    <scope>NUCLEOTIDE SEQUENCE [LARGE SCALE GENOMIC DNA]</scope>
    <source>
        <strain evidence="11">Red01</strain>
        <tissue evidence="11">Muscle</tissue>
    </source>
</reference>
<dbReference type="PANTHER" id="PTHR10373:SF25">
    <property type="entry name" value="TRANSCRIPTION FACTOR 7-LIKE 1"/>
    <property type="match status" value="1"/>
</dbReference>
<dbReference type="Pfam" id="PF08347">
    <property type="entry name" value="CTNNB1_binding"/>
    <property type="match status" value="1"/>
</dbReference>
<reference evidence="11" key="2">
    <citation type="submission" date="2018-08" db="EMBL/GenBank/DDBJ databases">
        <authorList>
            <person name="Sabatino S.J."/>
        </authorList>
    </citation>
    <scope>NUCLEOTIDE SEQUENCE</scope>
    <source>
        <strain evidence="11">Red01</strain>
        <tissue evidence="11">Muscle</tissue>
    </source>
</reference>
<dbReference type="InterPro" id="IPR027397">
    <property type="entry name" value="Catenin-bd_sf"/>
</dbReference>
<dbReference type="Proteomes" id="UP000276834">
    <property type="component" value="Unassembled WGS sequence"/>
</dbReference>
<dbReference type="STRING" id="44316.ENSEGOP00005020074"/>
<sequence length="108" mass="11032">MPQLEPTGGDDLGAPDELIAFQDEGEEQDKGAGRGSAHGDLDELKSSLVSETENRGGPGPAVGPGPEGVTNPHSHPKILVPTCDTLCLPDVTPKMPKGTVVMSPASPP</sequence>
<feature type="compositionally biased region" description="Gly residues" evidence="8">
    <location>
        <begin position="56"/>
        <end position="66"/>
    </location>
</feature>
<dbReference type="FunFam" id="4.10.900.10:FF:000016">
    <property type="entry name" value="Uncharacterized protein"/>
    <property type="match status" value="1"/>
</dbReference>
<keyword evidence="6" id="KW-0804">Transcription</keyword>
<dbReference type="GO" id="GO:1990907">
    <property type="term" value="C:beta-catenin-TCF complex"/>
    <property type="evidence" value="ECO:0007669"/>
    <property type="project" value="TreeGrafter"/>
</dbReference>
<feature type="region of interest" description="Disordered" evidence="8">
    <location>
        <begin position="1"/>
        <end position="77"/>
    </location>
</feature>
<evidence type="ECO:0000256" key="3">
    <source>
        <dbReference type="ARBA" id="ARBA00023015"/>
    </source>
</evidence>
<evidence type="ECO:0000313" key="11">
    <source>
        <dbReference type="EMBL" id="RLV76515.1"/>
    </source>
</evidence>
<keyword evidence="7" id="KW-0539">Nucleus</keyword>
<keyword evidence="4" id="KW-0238">DNA-binding</keyword>
<dbReference type="GO" id="GO:0060070">
    <property type="term" value="P:canonical Wnt signaling pathway"/>
    <property type="evidence" value="ECO:0007669"/>
    <property type="project" value="TreeGrafter"/>
</dbReference>
<evidence type="ECO:0000256" key="7">
    <source>
        <dbReference type="ARBA" id="ARBA00023242"/>
    </source>
</evidence>
<keyword evidence="5" id="KW-0010">Activator</keyword>
<dbReference type="InterPro" id="IPR024940">
    <property type="entry name" value="TCF/LEF"/>
</dbReference>
<gene>
    <name evidence="11" type="ORF">DV515_00016898</name>
    <name evidence="10" type="ORF">DV515_00016899</name>
</gene>
<protein>
    <recommendedName>
        <fullName evidence="9">CTNNB1 binding N-teminal domain-containing protein</fullName>
    </recommendedName>
</protein>
<accession>A0A3L8RA03</accession>
<dbReference type="EMBL" id="QUSF01000577">
    <property type="protein sequence ID" value="RLV76515.1"/>
    <property type="molecule type" value="Genomic_DNA"/>
</dbReference>
<dbReference type="GO" id="GO:0000785">
    <property type="term" value="C:chromatin"/>
    <property type="evidence" value="ECO:0007669"/>
    <property type="project" value="TreeGrafter"/>
</dbReference>
<feature type="domain" description="CTNNB1 binding N-teminal" evidence="9">
    <location>
        <begin position="8"/>
        <end position="57"/>
    </location>
</feature>
<evidence type="ECO:0000256" key="4">
    <source>
        <dbReference type="ARBA" id="ARBA00023125"/>
    </source>
</evidence>
<feature type="compositionally biased region" description="Basic and acidic residues" evidence="8">
    <location>
        <begin position="28"/>
        <end position="45"/>
    </location>
</feature>
<dbReference type="PANTHER" id="PTHR10373">
    <property type="entry name" value="TRANSCRIPTION FACTOR 7 FAMILY MEMBER"/>
    <property type="match status" value="1"/>
</dbReference>
<evidence type="ECO:0000256" key="8">
    <source>
        <dbReference type="SAM" id="MobiDB-lite"/>
    </source>
</evidence>
<evidence type="ECO:0000259" key="9">
    <source>
        <dbReference type="Pfam" id="PF08347"/>
    </source>
</evidence>
<keyword evidence="12" id="KW-1185">Reference proteome</keyword>